<keyword evidence="3" id="KW-1185">Reference proteome</keyword>
<evidence type="ECO:0000313" key="3">
    <source>
        <dbReference type="Proteomes" id="UP001597296"/>
    </source>
</evidence>
<name>A0ABW5C6I0_9PROT</name>
<protein>
    <submittedName>
        <fullName evidence="2">3-hydroxyacyl-ACP dehydratase FabZ family protein</fullName>
        <ecNumber evidence="2">4.2.1.-</ecNumber>
    </submittedName>
</protein>
<dbReference type="InterPro" id="IPR016962">
    <property type="entry name" value="Dehydrase_ECs4332_prd"/>
</dbReference>
<reference evidence="3" key="1">
    <citation type="journal article" date="2019" name="Int. J. Syst. Evol. Microbiol.">
        <title>The Global Catalogue of Microorganisms (GCM) 10K type strain sequencing project: providing services to taxonomists for standard genome sequencing and annotation.</title>
        <authorList>
            <consortium name="The Broad Institute Genomics Platform"/>
            <consortium name="The Broad Institute Genome Sequencing Center for Infectious Disease"/>
            <person name="Wu L."/>
            <person name="Ma J."/>
        </authorList>
    </citation>
    <scope>NUCLEOTIDE SEQUENCE [LARGE SCALE GENOMIC DNA]</scope>
    <source>
        <strain evidence="3">KCTC 15012</strain>
    </source>
</reference>
<dbReference type="Gene3D" id="3.10.129.10">
    <property type="entry name" value="Hotdog Thioesterase"/>
    <property type="match status" value="1"/>
</dbReference>
<dbReference type="InterPro" id="IPR054545">
    <property type="entry name" value="ApeI-like"/>
</dbReference>
<evidence type="ECO:0000259" key="1">
    <source>
        <dbReference type="Pfam" id="PF22818"/>
    </source>
</evidence>
<dbReference type="EMBL" id="JBHUIY010000003">
    <property type="protein sequence ID" value="MFD2232725.1"/>
    <property type="molecule type" value="Genomic_DNA"/>
</dbReference>
<keyword evidence="2" id="KW-0456">Lyase</keyword>
<proteinExistence type="predicted"/>
<dbReference type="GO" id="GO:0016829">
    <property type="term" value="F:lyase activity"/>
    <property type="evidence" value="ECO:0007669"/>
    <property type="project" value="UniProtKB-KW"/>
</dbReference>
<dbReference type="PIRSF" id="PIRSF030962">
    <property type="entry name" value="Dehydrase_ECs4332_prd"/>
    <property type="match status" value="1"/>
</dbReference>
<comment type="caution">
    <text evidence="2">The sequence shown here is derived from an EMBL/GenBank/DDBJ whole genome shotgun (WGS) entry which is preliminary data.</text>
</comment>
<accession>A0ABW5C6I0</accession>
<dbReference type="Proteomes" id="UP001597296">
    <property type="component" value="Unassembled WGS sequence"/>
</dbReference>
<dbReference type="Pfam" id="PF22818">
    <property type="entry name" value="ApeI-like"/>
    <property type="match status" value="1"/>
</dbReference>
<gene>
    <name evidence="2" type="ORF">ACFSNB_02780</name>
</gene>
<sequence length="119" mass="12704">MPDIPPRCLPAIAGRTRAEAGLVLDLDLAPAAGWFAGHFPGCPILPGVVQIDWALELAAREFGLGPLAAAGLQVKFKAPIRPGDRLTLILDHRPERGRLGFEYRRDGEICASGRIALAS</sequence>
<dbReference type="RefSeq" id="WP_377314294.1">
    <property type="nucleotide sequence ID" value="NZ_JBHUIY010000003.1"/>
</dbReference>
<evidence type="ECO:0000313" key="2">
    <source>
        <dbReference type="EMBL" id="MFD2232725.1"/>
    </source>
</evidence>
<dbReference type="InterPro" id="IPR029069">
    <property type="entry name" value="HotDog_dom_sf"/>
</dbReference>
<dbReference type="SUPFAM" id="SSF54637">
    <property type="entry name" value="Thioesterase/thiol ester dehydrase-isomerase"/>
    <property type="match status" value="1"/>
</dbReference>
<dbReference type="EC" id="4.2.1.-" evidence="2"/>
<feature type="domain" description="ApeI dehydratase-like" evidence="1">
    <location>
        <begin position="19"/>
        <end position="114"/>
    </location>
</feature>
<organism evidence="2 3">
    <name type="scientific">Phaeospirillum tilakii</name>
    <dbReference type="NCBI Taxonomy" id="741673"/>
    <lineage>
        <taxon>Bacteria</taxon>
        <taxon>Pseudomonadati</taxon>
        <taxon>Pseudomonadota</taxon>
        <taxon>Alphaproteobacteria</taxon>
        <taxon>Rhodospirillales</taxon>
        <taxon>Rhodospirillaceae</taxon>
        <taxon>Phaeospirillum</taxon>
    </lineage>
</organism>